<feature type="binding site" evidence="16">
    <location>
        <position position="274"/>
    </location>
    <ligand>
        <name>Ca(2+)</name>
        <dbReference type="ChEBI" id="CHEBI:29108"/>
        <label>2</label>
    </ligand>
</feature>
<dbReference type="AlphaFoldDB" id="A0A1D6J6Y4"/>
<comment type="similarity">
    <text evidence="19">Belongs to the peroxidase family. Classical plant (class III) peroxidase subfamily.</text>
</comment>
<comment type="subcellular location">
    <subcellularLocation>
        <location evidence="2 19">Secreted</location>
    </subcellularLocation>
</comment>
<evidence type="ECO:0000256" key="13">
    <source>
        <dbReference type="ARBA" id="ARBA00023324"/>
    </source>
</evidence>
<keyword evidence="6 16" id="KW-0479">Metal-binding</keyword>
<feature type="disulfide bond" evidence="18">
    <location>
        <begin position="142"/>
        <end position="351"/>
    </location>
</feature>
<dbReference type="InterPro" id="IPR019794">
    <property type="entry name" value="Peroxidases_AS"/>
</dbReference>
<dbReference type="InterPro" id="IPR010255">
    <property type="entry name" value="Haem_peroxidase_sf"/>
</dbReference>
<dbReference type="PANTHER" id="PTHR31388:SF11">
    <property type="entry name" value="PEROXIDASE"/>
    <property type="match status" value="1"/>
</dbReference>
<evidence type="ECO:0000259" key="20">
    <source>
        <dbReference type="PROSITE" id="PS50873"/>
    </source>
</evidence>
<dbReference type="GO" id="GO:0005576">
    <property type="term" value="C:extracellular region"/>
    <property type="evidence" value="ECO:0007669"/>
    <property type="project" value="UniProtKB-SubCell"/>
</dbReference>
<dbReference type="InterPro" id="IPR002016">
    <property type="entry name" value="Haem_peroxidase"/>
</dbReference>
<dbReference type="InterPro" id="IPR019793">
    <property type="entry name" value="Peroxidases_heam-ligand_BS"/>
</dbReference>
<feature type="disulfide bond" evidence="18">
    <location>
        <begin position="229"/>
        <end position="261"/>
    </location>
</feature>
<dbReference type="Gene3D" id="1.10.520.10">
    <property type="match status" value="1"/>
</dbReference>
<organism evidence="21">
    <name type="scientific">Zea mays</name>
    <name type="common">Maize</name>
    <dbReference type="NCBI Taxonomy" id="4577"/>
    <lineage>
        <taxon>Eukaryota</taxon>
        <taxon>Viridiplantae</taxon>
        <taxon>Streptophyta</taxon>
        <taxon>Embryophyta</taxon>
        <taxon>Tracheophyta</taxon>
        <taxon>Spermatophyta</taxon>
        <taxon>Magnoliopsida</taxon>
        <taxon>Liliopsida</taxon>
        <taxon>Poales</taxon>
        <taxon>Poaceae</taxon>
        <taxon>PACMAD clade</taxon>
        <taxon>Panicoideae</taxon>
        <taxon>Andropogonodae</taxon>
        <taxon>Andropogoneae</taxon>
        <taxon>Tripsacinae</taxon>
        <taxon>Zea</taxon>
    </lineage>
</organism>
<evidence type="ECO:0000313" key="21">
    <source>
        <dbReference type="EMBL" id="AQK43684.1"/>
    </source>
</evidence>
<dbReference type="PROSITE" id="PS00436">
    <property type="entry name" value="PEROXIDASE_2"/>
    <property type="match status" value="1"/>
</dbReference>
<keyword evidence="8 19" id="KW-0560">Oxidoreductase</keyword>
<evidence type="ECO:0000256" key="9">
    <source>
        <dbReference type="ARBA" id="ARBA00023004"/>
    </source>
</evidence>
<feature type="chain" id="PRO_5011125434" description="Peroxidase" evidence="19">
    <location>
        <begin position="28"/>
        <end position="356"/>
    </location>
</feature>
<evidence type="ECO:0000256" key="15">
    <source>
        <dbReference type="PIRSR" id="PIRSR600823-2"/>
    </source>
</evidence>
<evidence type="ECO:0000256" key="10">
    <source>
        <dbReference type="ARBA" id="ARBA00023157"/>
    </source>
</evidence>
<keyword evidence="9 16" id="KW-0408">Iron</keyword>
<evidence type="ECO:0000256" key="12">
    <source>
        <dbReference type="ARBA" id="ARBA00023283"/>
    </source>
</evidence>
<dbReference type="FunFam" id="1.10.420.10:FF:000001">
    <property type="entry name" value="Peroxidase"/>
    <property type="match status" value="1"/>
</dbReference>
<dbReference type="GO" id="GO:0140825">
    <property type="term" value="F:lactoperoxidase activity"/>
    <property type="evidence" value="ECO:0007669"/>
    <property type="project" value="UniProtKB-EC"/>
</dbReference>
<proteinExistence type="inferred from homology"/>
<evidence type="ECO:0000256" key="19">
    <source>
        <dbReference type="RuleBase" id="RU362060"/>
    </source>
</evidence>
<feature type="active site" description="Proton acceptor" evidence="14">
    <location>
        <position position="85"/>
    </location>
</feature>
<sequence>MARRQQWSRGGLAAVAVLAVLCVLCSGHPVPGGHGSGGGGFVNTLQPHFYDHACPQMQAIVGSVVAKAHAEDPRMAASLLRMHFHDCFVQGCDASVLLDADGSGRFVTEKRSNPNKDSLRGFEVIDEIKAALEHACPRTVSCADIVAVAARDSVVLLIACAAPQTGGPGWEVPLGRRDSLTASLSGSNNLIPAPNDSLPTIIGKFANQGLDIVDLVALSGGHTIGDSRCVSFRQRLYGQNNNGQVDRTLNPAYAAELRGRCPRSGGDQNLFALDPASQFRFDNQYYHNILAMDGLLSSDEILLTQSRQTMGLVHRYAADQGLFFDHFAKSMVKMGNISPLTGSAGEIRHNCRRVNH</sequence>
<feature type="binding site" evidence="16">
    <location>
        <position position="89"/>
    </location>
    <ligand>
        <name>Ca(2+)</name>
        <dbReference type="ChEBI" id="CHEBI:29108"/>
        <label>1</label>
    </ligand>
</feature>
<dbReference type="SUPFAM" id="SSF48113">
    <property type="entry name" value="Heme-dependent peroxidases"/>
    <property type="match status" value="1"/>
</dbReference>
<feature type="binding site" evidence="16">
    <location>
        <position position="223"/>
    </location>
    <ligand>
        <name>Ca(2+)</name>
        <dbReference type="ChEBI" id="CHEBI:29108"/>
        <label>2</label>
    </ligand>
</feature>
<dbReference type="Gene3D" id="1.10.420.10">
    <property type="entry name" value="Peroxidase, domain 2"/>
    <property type="match status" value="1"/>
</dbReference>
<evidence type="ECO:0000256" key="6">
    <source>
        <dbReference type="ARBA" id="ARBA00022723"/>
    </source>
</evidence>
<dbReference type="Pfam" id="PF00141">
    <property type="entry name" value="peroxidase"/>
    <property type="match status" value="1"/>
</dbReference>
<dbReference type="InterPro" id="IPR033905">
    <property type="entry name" value="Secretory_peroxidase"/>
</dbReference>
<comment type="cofactor">
    <cofactor evidence="16 19">
        <name>Ca(2+)</name>
        <dbReference type="ChEBI" id="CHEBI:29108"/>
    </cofactor>
    <text evidence="16 19">Binds 2 calcium ions per subunit.</text>
</comment>
<keyword evidence="4 19" id="KW-0575">Peroxidase</keyword>
<dbReference type="InterPro" id="IPR000823">
    <property type="entry name" value="Peroxidase_pln"/>
</dbReference>
<keyword evidence="12" id="KW-0873">Pyrrolidone carboxylic acid</keyword>
<dbReference type="SMR" id="A0A1D6J6Y4"/>
<evidence type="ECO:0000256" key="7">
    <source>
        <dbReference type="ARBA" id="ARBA00022837"/>
    </source>
</evidence>
<evidence type="ECO:0000256" key="16">
    <source>
        <dbReference type="PIRSR" id="PIRSR600823-3"/>
    </source>
</evidence>
<keyword evidence="19" id="KW-0964">Secreted</keyword>
<keyword evidence="11" id="KW-0325">Glycoprotein</keyword>
<comment type="catalytic activity">
    <reaction evidence="1 19">
        <text>2 a phenolic donor + H2O2 = 2 a phenolic radical donor + 2 H2O</text>
        <dbReference type="Rhea" id="RHEA:56136"/>
        <dbReference type="ChEBI" id="CHEBI:15377"/>
        <dbReference type="ChEBI" id="CHEBI:16240"/>
        <dbReference type="ChEBI" id="CHEBI:139520"/>
        <dbReference type="ChEBI" id="CHEBI:139521"/>
        <dbReference type="EC" id="1.11.1.7"/>
    </reaction>
</comment>
<feature type="binding site" evidence="16">
    <location>
        <position position="86"/>
    </location>
    <ligand>
        <name>Ca(2+)</name>
        <dbReference type="ChEBI" id="CHEBI:29108"/>
        <label>1</label>
    </ligand>
</feature>
<evidence type="ECO:0000256" key="17">
    <source>
        <dbReference type="PIRSR" id="PIRSR600823-4"/>
    </source>
</evidence>
<evidence type="ECO:0000256" key="2">
    <source>
        <dbReference type="ARBA" id="ARBA00004613"/>
    </source>
</evidence>
<evidence type="ECO:0000256" key="11">
    <source>
        <dbReference type="ARBA" id="ARBA00023180"/>
    </source>
</evidence>
<accession>A0A1D6J6Y4</accession>
<feature type="binding site" evidence="16">
    <location>
        <position position="109"/>
    </location>
    <ligand>
        <name>Ca(2+)</name>
        <dbReference type="ChEBI" id="CHEBI:29108"/>
        <label>1</label>
    </ligand>
</feature>
<feature type="site" description="Transition state stabilizer" evidence="17">
    <location>
        <position position="81"/>
    </location>
</feature>
<dbReference type="InParanoid" id="A0A1D6J6Y4"/>
<evidence type="ECO:0000256" key="18">
    <source>
        <dbReference type="PIRSR" id="PIRSR600823-5"/>
    </source>
</evidence>
<dbReference type="GO" id="GO:0046872">
    <property type="term" value="F:metal ion binding"/>
    <property type="evidence" value="ECO:0007669"/>
    <property type="project" value="UniProtKB-UniRule"/>
</dbReference>
<evidence type="ECO:0000256" key="1">
    <source>
        <dbReference type="ARBA" id="ARBA00000189"/>
    </source>
</evidence>
<feature type="domain" description="Plant heme peroxidase family profile" evidence="20">
    <location>
        <begin position="44"/>
        <end position="355"/>
    </location>
</feature>
<evidence type="ECO:0000256" key="4">
    <source>
        <dbReference type="ARBA" id="ARBA00022559"/>
    </source>
</evidence>
<evidence type="ECO:0000256" key="3">
    <source>
        <dbReference type="ARBA" id="ARBA00006873"/>
    </source>
</evidence>
<evidence type="ECO:0000256" key="14">
    <source>
        <dbReference type="PIRSR" id="PIRSR600823-1"/>
    </source>
</evidence>
<name>A0A1D6J6Y4_MAIZE</name>
<evidence type="ECO:0000256" key="5">
    <source>
        <dbReference type="ARBA" id="ARBA00022617"/>
    </source>
</evidence>
<feature type="binding site" evidence="16">
    <location>
        <position position="282"/>
    </location>
    <ligand>
        <name>Ca(2+)</name>
        <dbReference type="ChEBI" id="CHEBI:29108"/>
        <label>2</label>
    </ligand>
</feature>
<dbReference type="EC" id="1.11.1.7" evidence="19"/>
<feature type="disulfide bond" evidence="18">
    <location>
        <begin position="54"/>
        <end position="136"/>
    </location>
</feature>
<dbReference type="PRINTS" id="PR00458">
    <property type="entry name" value="PEROXIDASE"/>
</dbReference>
<dbReference type="EMBL" id="CM000786">
    <property type="protein sequence ID" value="AQK43684.1"/>
    <property type="molecule type" value="Genomic_DNA"/>
</dbReference>
<feature type="binding site" evidence="16">
    <location>
        <position position="93"/>
    </location>
    <ligand>
        <name>Ca(2+)</name>
        <dbReference type="ChEBI" id="CHEBI:29108"/>
        <label>1</label>
    </ligand>
</feature>
<gene>
    <name evidence="21" type="ORF">ZEAMMB73_Zm00001d025402</name>
</gene>
<feature type="binding site" description="axial binding residue" evidence="16">
    <location>
        <position position="222"/>
    </location>
    <ligand>
        <name>heme b</name>
        <dbReference type="ChEBI" id="CHEBI:60344"/>
    </ligand>
    <ligandPart>
        <name>Fe</name>
        <dbReference type="ChEBI" id="CHEBI:18248"/>
    </ligandPart>
</feature>
<dbReference type="GO" id="GO:0042744">
    <property type="term" value="P:hydrogen peroxide catabolic process"/>
    <property type="evidence" value="ECO:0007669"/>
    <property type="project" value="UniProtKB-KW"/>
</dbReference>
<dbReference type="STRING" id="4577.A0A1D6J6Y4"/>
<comment type="similarity">
    <text evidence="3">Belongs to the peroxidase family. Ascorbate peroxidase subfamily.</text>
</comment>
<comment type="cofactor">
    <cofactor evidence="16 19">
        <name>heme b</name>
        <dbReference type="ChEBI" id="CHEBI:60344"/>
    </cofactor>
    <text evidence="16 19">Binds 1 heme b (iron(II)-protoporphyrin IX) group per subunit.</text>
</comment>
<feature type="signal peptide" evidence="19">
    <location>
        <begin position="1"/>
        <end position="27"/>
    </location>
</feature>
<evidence type="ECO:0000256" key="8">
    <source>
        <dbReference type="ARBA" id="ARBA00023002"/>
    </source>
</evidence>
<keyword evidence="13 19" id="KW-0376">Hydrogen peroxide</keyword>
<dbReference type="CDD" id="cd00693">
    <property type="entry name" value="secretory_peroxidase"/>
    <property type="match status" value="1"/>
</dbReference>
<dbReference type="GO" id="GO:0006979">
    <property type="term" value="P:response to oxidative stress"/>
    <property type="evidence" value="ECO:0007669"/>
    <property type="project" value="UniProtKB-UniRule"/>
</dbReference>
<dbReference type="ExpressionAtlas" id="A0A1D6J6Y4">
    <property type="expression patterns" value="baseline and differential"/>
</dbReference>
<dbReference type="PROSITE" id="PS50873">
    <property type="entry name" value="PEROXIDASE_4"/>
    <property type="match status" value="1"/>
</dbReference>
<dbReference type="PRINTS" id="PR00461">
    <property type="entry name" value="PLPEROXIDASE"/>
</dbReference>
<dbReference type="PROSITE" id="PS00435">
    <property type="entry name" value="PEROXIDASE_1"/>
    <property type="match status" value="1"/>
</dbReference>
<feature type="binding site" evidence="16">
    <location>
        <position position="95"/>
    </location>
    <ligand>
        <name>Ca(2+)</name>
        <dbReference type="ChEBI" id="CHEBI:29108"/>
        <label>1</label>
    </ligand>
</feature>
<feature type="binding site" evidence="16">
    <location>
        <position position="91"/>
    </location>
    <ligand>
        <name>Ca(2+)</name>
        <dbReference type="ChEBI" id="CHEBI:29108"/>
        <label>1</label>
    </ligand>
</feature>
<dbReference type="FunCoup" id="A0A1D6J6Y4">
    <property type="interactions" value="173"/>
</dbReference>
<keyword evidence="10 18" id="KW-1015">Disulfide bond</keyword>
<keyword evidence="5 19" id="KW-0349">Heme</keyword>
<dbReference type="FunFam" id="1.10.520.10:FF:000009">
    <property type="entry name" value="Peroxidase"/>
    <property type="match status" value="1"/>
</dbReference>
<reference evidence="21" key="1">
    <citation type="submission" date="2015-12" db="EMBL/GenBank/DDBJ databases">
        <title>Update maize B73 reference genome by single molecule sequencing technologies.</title>
        <authorList>
            <consortium name="Maize Genome Sequencing Project"/>
            <person name="Ware D."/>
        </authorList>
    </citation>
    <scope>NUCLEOTIDE SEQUENCE</scope>
    <source>
        <tissue evidence="21">Seedling</tissue>
    </source>
</reference>
<dbReference type="PANTHER" id="PTHR31388">
    <property type="entry name" value="PEROXIDASE 72-RELATED"/>
    <property type="match status" value="1"/>
</dbReference>
<feature type="disulfide bond" evidence="18">
    <location>
        <begin position="87"/>
        <end position="92"/>
    </location>
</feature>
<dbReference type="GO" id="GO:0020037">
    <property type="term" value="F:heme binding"/>
    <property type="evidence" value="ECO:0007669"/>
    <property type="project" value="UniProtKB-UniRule"/>
</dbReference>
<feature type="binding site" evidence="15">
    <location>
        <position position="192"/>
    </location>
    <ligand>
        <name>substrate</name>
    </ligand>
</feature>
<comment type="function">
    <text evidence="19">Removal of H(2)O(2), oxidation of toxic reductants, biosynthesis and degradation of lignin, suberization, auxin catabolism, response to environmental stresses such as wounding, pathogen attack and oxidative stress.</text>
</comment>
<keyword evidence="19" id="KW-0732">Signal</keyword>
<keyword evidence="7 16" id="KW-0106">Calcium</keyword>
<protein>
    <recommendedName>
        <fullName evidence="19">Peroxidase</fullName>
        <ecNumber evidence="19">1.11.1.7</ecNumber>
    </recommendedName>
</protein>